<comment type="caution">
    <text evidence="11">The sequence shown here is derived from an EMBL/GenBank/DDBJ whole genome shotgun (WGS) entry which is preliminary data.</text>
</comment>
<sequence>MCETTTDTGNPSLNKLIEEWLRWDKNEKTQDELKELVARKELAEVERLLNNRLLFGTAGLRGRMGTGYAQMNDLVIIQTSQGLAKYLTAVHPEAKSEGVVIGHDSRHNSHRFARLAAAAFLNAGVPVYLYSKIVPTPFVPFGVVQLGAAAGVMVTASHNPKEDNGYKQSIEENLEPWQDAWDTEKAVADSRLSDPLVEMSGKYFTKLSASMLDRDMNQASPVSFTVTAMHGVSHEYMEEAFKVCGFKPMVPVKEQMVPDPDFPTVKFPNPEEGKSALDLSFKTANENKSTVILANDPDADRLAVAEKQPNGQWKVFTGNEEGALLGWWNWQRCQRLSPHIPASDCYMVASTVSSKILRAIANKEGFNFVETLTGFKWMGNVSHGLMKQGKTILFAFEEAIGFMNGSEVLDKDGISAAMYVAELATHLAKENKTLTDQLQEIYKMYGYHICNNSYYICHDQDTIRNMFKRMRNFSGKDTYPESVGNGRFKVAAVRDLTTGYDSSQPDKCAVLPVSSSSEMITFTFGNGCVLTLRTSGTEPKIKYYSEMCATPDQGDWKALEVELADLVNCVVEELMQPSKNSLIPKAD</sequence>
<evidence type="ECO:0000313" key="12">
    <source>
        <dbReference type="Proteomes" id="UP001487740"/>
    </source>
</evidence>
<dbReference type="EMBL" id="JARAKH010000044">
    <property type="protein sequence ID" value="KAK8378842.1"/>
    <property type="molecule type" value="Genomic_DNA"/>
</dbReference>
<name>A0AAW0SVY1_SCYPA</name>
<protein>
    <recommendedName>
        <fullName evidence="13">Phosphoglucomutase-2</fullName>
    </recommendedName>
</protein>
<dbReference type="InterPro" id="IPR016055">
    <property type="entry name" value="A-D-PHexomutase_a/b/a-I/II/III"/>
</dbReference>
<feature type="domain" description="Alpha-D-phosphohexomutase alpha/beta/alpha" evidence="10">
    <location>
        <begin position="346"/>
        <end position="445"/>
    </location>
</feature>
<evidence type="ECO:0000256" key="6">
    <source>
        <dbReference type="ARBA" id="ARBA00023235"/>
    </source>
</evidence>
<dbReference type="PANTHER" id="PTHR45745:SF1">
    <property type="entry name" value="PHOSPHOGLUCOMUTASE 2B-RELATED"/>
    <property type="match status" value="1"/>
</dbReference>
<dbReference type="GO" id="GO:0006166">
    <property type="term" value="P:purine ribonucleoside salvage"/>
    <property type="evidence" value="ECO:0007669"/>
    <property type="project" value="TreeGrafter"/>
</dbReference>
<dbReference type="GO" id="GO:0000287">
    <property type="term" value="F:magnesium ion binding"/>
    <property type="evidence" value="ECO:0007669"/>
    <property type="project" value="InterPro"/>
</dbReference>
<dbReference type="Pfam" id="PF02880">
    <property type="entry name" value="PGM_PMM_III"/>
    <property type="match status" value="1"/>
</dbReference>
<accession>A0AAW0SVY1</accession>
<dbReference type="InterPro" id="IPR005841">
    <property type="entry name" value="Alpha-D-phosphohexomutase_SF"/>
</dbReference>
<evidence type="ECO:0000259" key="8">
    <source>
        <dbReference type="Pfam" id="PF02878"/>
    </source>
</evidence>
<keyword evidence="3" id="KW-0597">Phosphoprotein</keyword>
<evidence type="ECO:0000256" key="4">
    <source>
        <dbReference type="ARBA" id="ARBA00022723"/>
    </source>
</evidence>
<evidence type="ECO:0000256" key="2">
    <source>
        <dbReference type="ARBA" id="ARBA00010231"/>
    </source>
</evidence>
<dbReference type="Pfam" id="PF02879">
    <property type="entry name" value="PGM_PMM_II"/>
    <property type="match status" value="1"/>
</dbReference>
<dbReference type="FunFam" id="3.40.120.10:FF:000017">
    <property type="entry name" value="glucose 1,6-bisphosphate synthase"/>
    <property type="match status" value="1"/>
</dbReference>
<dbReference type="GO" id="GO:0005975">
    <property type="term" value="P:carbohydrate metabolic process"/>
    <property type="evidence" value="ECO:0007669"/>
    <property type="project" value="InterPro"/>
</dbReference>
<keyword evidence="4 7" id="KW-0479">Metal-binding</keyword>
<dbReference type="SUPFAM" id="SSF55957">
    <property type="entry name" value="Phosphoglucomutase, C-terminal domain"/>
    <property type="match status" value="1"/>
</dbReference>
<dbReference type="PANTHER" id="PTHR45745">
    <property type="entry name" value="PHOSPHOMANNOMUTASE 45A"/>
    <property type="match status" value="1"/>
</dbReference>
<comment type="similarity">
    <text evidence="2 7">Belongs to the phosphohexose mutase family.</text>
</comment>
<dbReference type="InterPro" id="IPR005844">
    <property type="entry name" value="A-D-PHexomutase_a/b/a-I"/>
</dbReference>
<dbReference type="PRINTS" id="PR00509">
    <property type="entry name" value="PGMPMM"/>
</dbReference>
<keyword evidence="12" id="KW-1185">Reference proteome</keyword>
<keyword evidence="5 7" id="KW-0460">Magnesium</keyword>
<feature type="domain" description="Alpha-D-phosphohexomutase alpha/beta/alpha" evidence="9">
    <location>
        <begin position="209"/>
        <end position="307"/>
    </location>
</feature>
<reference evidence="11 12" key="1">
    <citation type="submission" date="2023-03" db="EMBL/GenBank/DDBJ databases">
        <title>High-quality genome of Scylla paramamosain provides insights in environmental adaptation.</title>
        <authorList>
            <person name="Zhang L."/>
        </authorList>
    </citation>
    <scope>NUCLEOTIDE SEQUENCE [LARGE SCALE GENOMIC DNA]</scope>
    <source>
        <strain evidence="11">LZ_2023a</strain>
        <tissue evidence="11">Muscle</tissue>
    </source>
</reference>
<dbReference type="InterPro" id="IPR036900">
    <property type="entry name" value="A-D-PHexomutase_C_sf"/>
</dbReference>
<comment type="cofactor">
    <cofactor evidence="1">
        <name>Mg(2+)</name>
        <dbReference type="ChEBI" id="CHEBI:18420"/>
    </cofactor>
</comment>
<dbReference type="Pfam" id="PF02878">
    <property type="entry name" value="PGM_PMM_I"/>
    <property type="match status" value="1"/>
</dbReference>
<evidence type="ECO:0000313" key="11">
    <source>
        <dbReference type="EMBL" id="KAK8378842.1"/>
    </source>
</evidence>
<dbReference type="GO" id="GO:0008973">
    <property type="term" value="F:phosphopentomutase activity"/>
    <property type="evidence" value="ECO:0007669"/>
    <property type="project" value="TreeGrafter"/>
</dbReference>
<proteinExistence type="inferred from homology"/>
<dbReference type="Gene3D" id="3.40.120.10">
    <property type="entry name" value="Alpha-D-Glucose-1,6-Bisphosphate, subunit A, domain 3"/>
    <property type="match status" value="3"/>
</dbReference>
<dbReference type="CDD" id="cd05799">
    <property type="entry name" value="PGM2"/>
    <property type="match status" value="1"/>
</dbReference>
<evidence type="ECO:0000259" key="10">
    <source>
        <dbReference type="Pfam" id="PF02880"/>
    </source>
</evidence>
<evidence type="ECO:0000259" key="9">
    <source>
        <dbReference type="Pfam" id="PF02879"/>
    </source>
</evidence>
<dbReference type="InterPro" id="IPR005846">
    <property type="entry name" value="A-D-PHexomutase_a/b/a-III"/>
</dbReference>
<keyword evidence="6" id="KW-0413">Isomerase</keyword>
<dbReference type="GO" id="GO:0005634">
    <property type="term" value="C:nucleus"/>
    <property type="evidence" value="ECO:0007669"/>
    <property type="project" value="TreeGrafter"/>
</dbReference>
<evidence type="ECO:0008006" key="13">
    <source>
        <dbReference type="Google" id="ProtNLM"/>
    </source>
</evidence>
<dbReference type="InterPro" id="IPR016066">
    <property type="entry name" value="A-D-PHexomutase_CS"/>
</dbReference>
<evidence type="ECO:0000256" key="7">
    <source>
        <dbReference type="RuleBase" id="RU004326"/>
    </source>
</evidence>
<organism evidence="11 12">
    <name type="scientific">Scylla paramamosain</name>
    <name type="common">Mud crab</name>
    <dbReference type="NCBI Taxonomy" id="85552"/>
    <lineage>
        <taxon>Eukaryota</taxon>
        <taxon>Metazoa</taxon>
        <taxon>Ecdysozoa</taxon>
        <taxon>Arthropoda</taxon>
        <taxon>Crustacea</taxon>
        <taxon>Multicrustacea</taxon>
        <taxon>Malacostraca</taxon>
        <taxon>Eumalacostraca</taxon>
        <taxon>Eucarida</taxon>
        <taxon>Decapoda</taxon>
        <taxon>Pleocyemata</taxon>
        <taxon>Brachyura</taxon>
        <taxon>Eubrachyura</taxon>
        <taxon>Portunoidea</taxon>
        <taxon>Portunidae</taxon>
        <taxon>Portuninae</taxon>
        <taxon>Scylla</taxon>
    </lineage>
</organism>
<dbReference type="PROSITE" id="PS00710">
    <property type="entry name" value="PGM_PMM"/>
    <property type="match status" value="1"/>
</dbReference>
<feature type="domain" description="Alpha-D-phosphohexomutase alpha/beta/alpha" evidence="8">
    <location>
        <begin position="53"/>
        <end position="169"/>
    </location>
</feature>
<dbReference type="Proteomes" id="UP001487740">
    <property type="component" value="Unassembled WGS sequence"/>
</dbReference>
<evidence type="ECO:0000256" key="3">
    <source>
        <dbReference type="ARBA" id="ARBA00022553"/>
    </source>
</evidence>
<dbReference type="AlphaFoldDB" id="A0AAW0SVY1"/>
<gene>
    <name evidence="11" type="ORF">O3P69_009513</name>
</gene>
<dbReference type="InterPro" id="IPR005845">
    <property type="entry name" value="A-D-PHexomutase_a/b/a-II"/>
</dbReference>
<evidence type="ECO:0000256" key="5">
    <source>
        <dbReference type="ARBA" id="ARBA00022842"/>
    </source>
</evidence>
<dbReference type="SUPFAM" id="SSF53738">
    <property type="entry name" value="Phosphoglucomutase, first 3 domains"/>
    <property type="match status" value="3"/>
</dbReference>
<evidence type="ECO:0000256" key="1">
    <source>
        <dbReference type="ARBA" id="ARBA00001946"/>
    </source>
</evidence>